<keyword evidence="3" id="KW-0574">Periplasm</keyword>
<feature type="chain" id="PRO_5022663890" evidence="4">
    <location>
        <begin position="24"/>
        <end position="483"/>
    </location>
</feature>
<accession>A0A5B8LVA7</accession>
<dbReference type="Pfam" id="PF01547">
    <property type="entry name" value="SBP_bac_1"/>
    <property type="match status" value="1"/>
</dbReference>
<dbReference type="PANTHER" id="PTHR43649">
    <property type="entry name" value="ARABINOSE-BINDING PROTEIN-RELATED"/>
    <property type="match status" value="1"/>
</dbReference>
<evidence type="ECO:0000259" key="5">
    <source>
        <dbReference type="Pfam" id="PF12010"/>
    </source>
</evidence>
<dbReference type="SUPFAM" id="SSF53850">
    <property type="entry name" value="Periplasmic binding protein-like II"/>
    <property type="match status" value="1"/>
</dbReference>
<gene>
    <name evidence="6" type="ORF">FPZ08_11625</name>
</gene>
<feature type="signal peptide" evidence="4">
    <location>
        <begin position="1"/>
        <end position="23"/>
    </location>
</feature>
<dbReference type="InterPro" id="IPR006059">
    <property type="entry name" value="SBP"/>
</dbReference>
<protein>
    <submittedName>
        <fullName evidence="6">ABC transporter substrate-binding protein</fullName>
    </submittedName>
</protein>
<sequence>MMKKTKWMLAMAAAMLASTAALAQDVPTLRIMTLFNPDATWTNDGVDAVEAALNPVLEEKIGAHIDLIPIPWGDYNQRMSLVMSSREPFDIAMTSSWINNFYRNVSQQNLLALDEYLDDVPQLQADIPPELLKVGTVNGKLYGIPVQQMFPKTFGFNTRADLVEKYNIDLASITSYEQLTPIFEEVVAGEGEGFYAFGGKVAAAAELFGYDPVATSGTYTLLAVKMDDPERNIVNFYATPEYRAQVKLRRQWHEMGLTDPNPMNRDQFLSAVTAGTVGFNMDSAQDRPTHRIFQGLPFQPKRIAPIALTTAAMNASMWSVSADSEHPVEALRLIHLLNTDAEVVNGLALGVEGVNWQWNADKTLVELLDKASYWPNIKWVWGNSFLIYPQKASDIADNEESLRMNAEATPSVMLGFAFDITPVENEMAALGSIIPNLEALDNGRVEDVDSFLDQQLAEMEVAGLPRVIEELQRQIDAWLATSN</sequence>
<evidence type="ECO:0000313" key="6">
    <source>
        <dbReference type="EMBL" id="QDZ11352.1"/>
    </source>
</evidence>
<evidence type="ECO:0000256" key="3">
    <source>
        <dbReference type="ARBA" id="ARBA00022764"/>
    </source>
</evidence>
<comment type="similarity">
    <text evidence="2">Belongs to the bacterial solute-binding protein 1 family.</text>
</comment>
<dbReference type="AlphaFoldDB" id="A0A5B8LVA7"/>
<reference evidence="6 7" key="1">
    <citation type="submission" date="2019-07" db="EMBL/GenBank/DDBJ databases">
        <title>Full genome sequence of Devosia sp. Gsoil 520.</title>
        <authorList>
            <person name="Im W.-T."/>
        </authorList>
    </citation>
    <scope>NUCLEOTIDE SEQUENCE [LARGE SCALE GENOMIC DNA]</scope>
    <source>
        <strain evidence="6 7">Gsoil 520</strain>
    </source>
</reference>
<dbReference type="InterPro" id="IPR022627">
    <property type="entry name" value="DUF3502"/>
</dbReference>
<keyword evidence="4" id="KW-0732">Signal</keyword>
<evidence type="ECO:0000313" key="7">
    <source>
        <dbReference type="Proteomes" id="UP000315364"/>
    </source>
</evidence>
<dbReference type="Pfam" id="PF12010">
    <property type="entry name" value="DUF3502"/>
    <property type="match status" value="1"/>
</dbReference>
<comment type="subcellular location">
    <subcellularLocation>
        <location evidence="1">Periplasm</location>
    </subcellularLocation>
</comment>
<dbReference type="EMBL" id="CP042304">
    <property type="protein sequence ID" value="QDZ11352.1"/>
    <property type="molecule type" value="Genomic_DNA"/>
</dbReference>
<name>A0A5B8LVA7_9HYPH</name>
<keyword evidence="7" id="KW-1185">Reference proteome</keyword>
<dbReference type="KEGG" id="dea:FPZ08_11625"/>
<proteinExistence type="inferred from homology"/>
<dbReference type="GO" id="GO:0042597">
    <property type="term" value="C:periplasmic space"/>
    <property type="evidence" value="ECO:0007669"/>
    <property type="project" value="UniProtKB-SubCell"/>
</dbReference>
<organism evidence="6 7">
    <name type="scientific">Devosia ginsengisoli</name>
    <dbReference type="NCBI Taxonomy" id="400770"/>
    <lineage>
        <taxon>Bacteria</taxon>
        <taxon>Pseudomonadati</taxon>
        <taxon>Pseudomonadota</taxon>
        <taxon>Alphaproteobacteria</taxon>
        <taxon>Hyphomicrobiales</taxon>
        <taxon>Devosiaceae</taxon>
        <taxon>Devosia</taxon>
    </lineage>
</organism>
<evidence type="ECO:0000256" key="4">
    <source>
        <dbReference type="SAM" id="SignalP"/>
    </source>
</evidence>
<dbReference type="RefSeq" id="WP_146290174.1">
    <property type="nucleotide sequence ID" value="NZ_CP042304.1"/>
</dbReference>
<dbReference type="InterPro" id="IPR050490">
    <property type="entry name" value="Bact_solute-bd_prot1"/>
</dbReference>
<dbReference type="OrthoDB" id="4349943at2"/>
<evidence type="ECO:0000256" key="2">
    <source>
        <dbReference type="ARBA" id="ARBA00008520"/>
    </source>
</evidence>
<dbReference type="Gene3D" id="3.40.190.10">
    <property type="entry name" value="Periplasmic binding protein-like II"/>
    <property type="match status" value="1"/>
</dbReference>
<dbReference type="PANTHER" id="PTHR43649:SF17">
    <property type="entry name" value="ABC TRANSPORTER SOLUTE BINDING PROTEIN-SUGAR TRANSPORT"/>
    <property type="match status" value="1"/>
</dbReference>
<evidence type="ECO:0000256" key="1">
    <source>
        <dbReference type="ARBA" id="ARBA00004418"/>
    </source>
</evidence>
<feature type="domain" description="DUF3502" evidence="5">
    <location>
        <begin position="413"/>
        <end position="480"/>
    </location>
</feature>
<dbReference type="Proteomes" id="UP000315364">
    <property type="component" value="Chromosome"/>
</dbReference>